<accession>A0AAV4GIV9</accession>
<feature type="compositionally biased region" description="Low complexity" evidence="1">
    <location>
        <begin position="367"/>
        <end position="385"/>
    </location>
</feature>
<evidence type="ECO:0000256" key="2">
    <source>
        <dbReference type="SAM" id="Phobius"/>
    </source>
</evidence>
<name>A0AAV4GIV9_9GAST</name>
<feature type="compositionally biased region" description="Pro residues" evidence="1">
    <location>
        <begin position="414"/>
        <end position="426"/>
    </location>
</feature>
<feature type="compositionally biased region" description="Polar residues" evidence="1">
    <location>
        <begin position="532"/>
        <end position="559"/>
    </location>
</feature>
<feature type="region of interest" description="Disordered" evidence="1">
    <location>
        <begin position="532"/>
        <end position="648"/>
    </location>
</feature>
<dbReference type="EMBL" id="BMAT01005015">
    <property type="protein sequence ID" value="GFR85414.1"/>
    <property type="molecule type" value="Genomic_DNA"/>
</dbReference>
<feature type="transmembrane region" description="Helical" evidence="2">
    <location>
        <begin position="27"/>
        <end position="51"/>
    </location>
</feature>
<feature type="compositionally biased region" description="Pro residues" evidence="1">
    <location>
        <begin position="712"/>
        <end position="722"/>
    </location>
</feature>
<proteinExistence type="predicted"/>
<dbReference type="Proteomes" id="UP000762676">
    <property type="component" value="Unassembled WGS sequence"/>
</dbReference>
<comment type="caution">
    <text evidence="3">The sequence shown here is derived from an EMBL/GenBank/DDBJ whole genome shotgun (WGS) entry which is preliminary data.</text>
</comment>
<evidence type="ECO:0000313" key="4">
    <source>
        <dbReference type="Proteomes" id="UP000762676"/>
    </source>
</evidence>
<evidence type="ECO:0000313" key="3">
    <source>
        <dbReference type="EMBL" id="GFR85414.1"/>
    </source>
</evidence>
<feature type="region of interest" description="Disordered" evidence="1">
    <location>
        <begin position="68"/>
        <end position="120"/>
    </location>
</feature>
<feature type="compositionally biased region" description="Polar residues" evidence="1">
    <location>
        <begin position="686"/>
        <end position="704"/>
    </location>
</feature>
<feature type="compositionally biased region" description="Low complexity" evidence="1">
    <location>
        <begin position="427"/>
        <end position="439"/>
    </location>
</feature>
<feature type="region of interest" description="Disordered" evidence="1">
    <location>
        <begin position="678"/>
        <end position="723"/>
    </location>
</feature>
<keyword evidence="2" id="KW-0472">Membrane</keyword>
<protein>
    <submittedName>
        <fullName evidence="3">Uncharacterized protein</fullName>
    </submittedName>
</protein>
<keyword evidence="2" id="KW-0812">Transmembrane</keyword>
<feature type="compositionally biased region" description="Low complexity" evidence="1">
    <location>
        <begin position="477"/>
        <end position="489"/>
    </location>
</feature>
<feature type="compositionally biased region" description="Low complexity" evidence="1">
    <location>
        <begin position="324"/>
        <end position="337"/>
    </location>
</feature>
<sequence length="736" mass="78307">MQLDCSGQSGSPENRHSTGFDSTDTKFLAVVLGSTAACVVIVIIIFAITFYTKKSRCVMCDQDRHGYTSAGECSDGEDSREDSPVGDKVYTNKGRAGGGGRGRSTREDSPCWDSDTEQPGVKATAEAVYAEIGDPGNANLPRYDDIFREQGNPDSEARSGGPPRTKKSKRDKNSNPDPFTNASAPPLYTEVSRGKKPATSIPGNNNREKERCSDSYVNAPNAVRAQPMLRSGFEPVHVGNDTEVRVKQPAVHGSRRVSEDANRQHNKQEVKPHTSHQNTQRSKEEGRTQNDPKYYNVQEKKKKKRKASSGSGGSVSANTSRPESSNAGSGSNTAGCSRGKGDARRSKASGVPATAMEMTLSKSCSASETMGKSSSPESSETSLSRSQKRQSAPPGSTVYENQNLVYSPLHSQTPPEPPQSAAPPRPSTTGTTTSSSPSTDAIANMAKTNHPCEVIYEAQAPSRNVGKERKFKHGRRSSNLSSPLKPSNSVCSNSGAPEKETGTSTDHSYENANLVTLSADSAININSVKPTIKQQNLATNSKNSKAVSSGFGSHKQSQLEAAEQQVPLLSSSSERVTSAKEHSEAAILNLSSGDDDSEPAGPVSFPQESPIESSKDTCNARSSSSNTYDKLQFEEPTKMSSGKAHSPNAHVYQSLETAGIVTIDSSISCDKNVETVVGVDDKVKSQPPSSGLSRNNSTEQSSGIESKDCDSSPPPPLLPPRCPIALNKRVVDGLSV</sequence>
<feature type="compositionally biased region" description="Polar residues" evidence="1">
    <location>
        <begin position="567"/>
        <end position="576"/>
    </location>
</feature>
<organism evidence="3 4">
    <name type="scientific">Elysia marginata</name>
    <dbReference type="NCBI Taxonomy" id="1093978"/>
    <lineage>
        <taxon>Eukaryota</taxon>
        <taxon>Metazoa</taxon>
        <taxon>Spiralia</taxon>
        <taxon>Lophotrochozoa</taxon>
        <taxon>Mollusca</taxon>
        <taxon>Gastropoda</taxon>
        <taxon>Heterobranchia</taxon>
        <taxon>Euthyneura</taxon>
        <taxon>Panpulmonata</taxon>
        <taxon>Sacoglossa</taxon>
        <taxon>Placobranchoidea</taxon>
        <taxon>Plakobranchidae</taxon>
        <taxon>Elysia</taxon>
    </lineage>
</organism>
<feature type="compositionally biased region" description="Polar residues" evidence="1">
    <location>
        <begin position="606"/>
        <end position="629"/>
    </location>
</feature>
<feature type="region of interest" description="Disordered" evidence="1">
    <location>
        <begin position="233"/>
        <end position="509"/>
    </location>
</feature>
<feature type="compositionally biased region" description="Polar residues" evidence="1">
    <location>
        <begin position="389"/>
        <end position="405"/>
    </location>
</feature>
<feature type="region of interest" description="Disordered" evidence="1">
    <location>
        <begin position="132"/>
        <end position="219"/>
    </location>
</feature>
<feature type="compositionally biased region" description="Basic and acidic residues" evidence="1">
    <location>
        <begin position="256"/>
        <end position="272"/>
    </location>
</feature>
<dbReference type="AlphaFoldDB" id="A0AAV4GIV9"/>
<keyword evidence="4" id="KW-1185">Reference proteome</keyword>
<evidence type="ECO:0000256" key="1">
    <source>
        <dbReference type="SAM" id="MobiDB-lite"/>
    </source>
</evidence>
<keyword evidence="2" id="KW-1133">Transmembrane helix</keyword>
<gene>
    <name evidence="3" type="ORF">ElyMa_002441000</name>
</gene>
<feature type="compositionally biased region" description="Basic and acidic residues" evidence="1">
    <location>
        <begin position="281"/>
        <end position="290"/>
    </location>
</feature>
<reference evidence="3 4" key="1">
    <citation type="journal article" date="2021" name="Elife">
        <title>Chloroplast acquisition without the gene transfer in kleptoplastic sea slugs, Plakobranchus ocellatus.</title>
        <authorList>
            <person name="Maeda T."/>
            <person name="Takahashi S."/>
            <person name="Yoshida T."/>
            <person name="Shimamura S."/>
            <person name="Takaki Y."/>
            <person name="Nagai Y."/>
            <person name="Toyoda A."/>
            <person name="Suzuki Y."/>
            <person name="Arimoto A."/>
            <person name="Ishii H."/>
            <person name="Satoh N."/>
            <person name="Nishiyama T."/>
            <person name="Hasebe M."/>
            <person name="Maruyama T."/>
            <person name="Minagawa J."/>
            <person name="Obokata J."/>
            <person name="Shigenobu S."/>
        </authorList>
    </citation>
    <scope>NUCLEOTIDE SEQUENCE [LARGE SCALE GENOMIC DNA]</scope>
</reference>